<accession>A0ABX7WZC7</accession>
<protein>
    <submittedName>
        <fullName evidence="2">DUF87 domain-containing protein</fullName>
    </submittedName>
</protein>
<dbReference type="Proteomes" id="UP000672027">
    <property type="component" value="Chromosome"/>
</dbReference>
<dbReference type="SUPFAM" id="SSF52540">
    <property type="entry name" value="P-loop containing nucleoside triphosphate hydrolases"/>
    <property type="match status" value="1"/>
</dbReference>
<dbReference type="InterPro" id="IPR027417">
    <property type="entry name" value="P-loop_NTPase"/>
</dbReference>
<evidence type="ECO:0000313" key="2">
    <source>
        <dbReference type="EMBL" id="QTR48985.1"/>
    </source>
</evidence>
<reference evidence="2 3" key="1">
    <citation type="submission" date="2021-04" db="EMBL/GenBank/DDBJ databases">
        <title>Genomics, taxonomy and metabolism of representatives of sulfur bacteria of the genus Thiothrix: Thiothrix fructosivorans QT, Thiothrix unzii A1T and three new species, Thiothrix subterranea sp. nov., Thiothrix litoralis sp. nov. and 'Candidatus Thiothrix anitrata' sp. nov.</title>
        <authorList>
            <person name="Ravin N.V."/>
            <person name="Smolyakov D."/>
            <person name="Rudenko T.S."/>
            <person name="Mardanov A.V."/>
            <person name="Beletsky A.V."/>
            <person name="Markov N.D."/>
            <person name="Fomenkov A.I."/>
            <person name="Roberts R.J."/>
            <person name="Karnachuk O.V."/>
            <person name="Novikov A."/>
            <person name="Grabovich M.Y."/>
        </authorList>
    </citation>
    <scope>NUCLEOTIDE SEQUENCE [LARGE SCALE GENOMIC DNA]</scope>
    <source>
        <strain evidence="2 3">A52</strain>
    </source>
</reference>
<dbReference type="PANTHER" id="PTHR42957">
    <property type="entry name" value="HELICASE MJ1565-RELATED"/>
    <property type="match status" value="1"/>
</dbReference>
<dbReference type="RefSeq" id="WP_210225853.1">
    <property type="nucleotide sequence ID" value="NZ_CP072800.1"/>
</dbReference>
<proteinExistence type="predicted"/>
<feature type="domain" description="Helicase HerA central" evidence="1">
    <location>
        <begin position="131"/>
        <end position="334"/>
    </location>
</feature>
<evidence type="ECO:0000259" key="1">
    <source>
        <dbReference type="Pfam" id="PF01935"/>
    </source>
</evidence>
<gene>
    <name evidence="2" type="ORF">J8380_11950</name>
</gene>
<dbReference type="EMBL" id="CP072800">
    <property type="protein sequence ID" value="QTR48985.1"/>
    <property type="molecule type" value="Genomic_DNA"/>
</dbReference>
<name>A0ABX7WZC7_9GAMM</name>
<sequence length="484" mass="53616">MTSMIGRVRPEHFAPDSLSGGAVVTLSVAVGTLFAPPVGLAGLFSYLGWKAYDRHITRWRREGFWGDPPAGFIGVDEAEALDTTNGQLPSSMVGLGAAVLLGTAMNDSNGGKDNADAAVYWLPNDTRATLNPNMGIIGTMGTGKTQFVKSVIWQLSRMTEQNRAPLGQLIFDYKSDYTQDDFKQAVGATSHKLYKLPYNPLSLFGDVPRLPVRAASAFTDTVARAFGLGEKQRLKLQEAIAESYRCAGIHPDKPATWQRPAPTIQDVWEVFLAEEPEKDSLYAALSKLVSFQIFEDQQDNLVSLHELIERDGITIIDLAGDDPSIQNLVVALTLDLFYAQMQRNGKPQVDGDFRQISKMVIADEADNFMSQDFPSLKRILKEGREYGVGTILSTQQITHFRTGEDNYAAYMKSWVVHSVDEISPKDIRAIFNVTDKSAQDDLMESIRNLGKHMSYYVSSGKQVSRVKDKAYWEWGSPSSENTSM</sequence>
<dbReference type="Pfam" id="PF01935">
    <property type="entry name" value="DUF87"/>
    <property type="match status" value="1"/>
</dbReference>
<evidence type="ECO:0000313" key="3">
    <source>
        <dbReference type="Proteomes" id="UP000672027"/>
    </source>
</evidence>
<organism evidence="2 3">
    <name type="scientific">Candidatus Thiothrix anitrata</name>
    <dbReference type="NCBI Taxonomy" id="2823902"/>
    <lineage>
        <taxon>Bacteria</taxon>
        <taxon>Pseudomonadati</taxon>
        <taxon>Pseudomonadota</taxon>
        <taxon>Gammaproteobacteria</taxon>
        <taxon>Thiotrichales</taxon>
        <taxon>Thiotrichaceae</taxon>
        <taxon>Thiothrix</taxon>
    </lineage>
</organism>
<dbReference type="Gene3D" id="3.40.50.300">
    <property type="entry name" value="P-loop containing nucleotide triphosphate hydrolases"/>
    <property type="match status" value="2"/>
</dbReference>
<dbReference type="PANTHER" id="PTHR42957:SF1">
    <property type="entry name" value="HELICASE MJ1565-RELATED"/>
    <property type="match status" value="1"/>
</dbReference>
<dbReference type="InterPro" id="IPR002789">
    <property type="entry name" value="HerA_central"/>
</dbReference>
<keyword evidence="3" id="KW-1185">Reference proteome</keyword>
<dbReference type="InterPro" id="IPR008571">
    <property type="entry name" value="HerA-like"/>
</dbReference>